<organism evidence="1">
    <name type="scientific">Anguilla anguilla</name>
    <name type="common">European freshwater eel</name>
    <name type="synonym">Muraena anguilla</name>
    <dbReference type="NCBI Taxonomy" id="7936"/>
    <lineage>
        <taxon>Eukaryota</taxon>
        <taxon>Metazoa</taxon>
        <taxon>Chordata</taxon>
        <taxon>Craniata</taxon>
        <taxon>Vertebrata</taxon>
        <taxon>Euteleostomi</taxon>
        <taxon>Actinopterygii</taxon>
        <taxon>Neopterygii</taxon>
        <taxon>Teleostei</taxon>
        <taxon>Anguilliformes</taxon>
        <taxon>Anguillidae</taxon>
        <taxon>Anguilla</taxon>
    </lineage>
</organism>
<evidence type="ECO:0000313" key="1">
    <source>
        <dbReference type="EMBL" id="JAH54178.1"/>
    </source>
</evidence>
<dbReference type="EMBL" id="GBXM01054399">
    <property type="protein sequence ID" value="JAH54178.1"/>
    <property type="molecule type" value="Transcribed_RNA"/>
</dbReference>
<name>A0A0E9TN58_ANGAN</name>
<proteinExistence type="predicted"/>
<reference evidence="1" key="1">
    <citation type="submission" date="2014-11" db="EMBL/GenBank/DDBJ databases">
        <authorList>
            <person name="Amaro Gonzalez C."/>
        </authorList>
    </citation>
    <scope>NUCLEOTIDE SEQUENCE</scope>
</reference>
<reference evidence="1" key="2">
    <citation type="journal article" date="2015" name="Fish Shellfish Immunol.">
        <title>Early steps in the European eel (Anguilla anguilla)-Vibrio vulnificus interaction in the gills: Role of the RtxA13 toxin.</title>
        <authorList>
            <person name="Callol A."/>
            <person name="Pajuelo D."/>
            <person name="Ebbesson L."/>
            <person name="Teles M."/>
            <person name="MacKenzie S."/>
            <person name="Amaro C."/>
        </authorList>
    </citation>
    <scope>NUCLEOTIDE SEQUENCE</scope>
</reference>
<accession>A0A0E9TN58</accession>
<dbReference type="AlphaFoldDB" id="A0A0E9TN58"/>
<protein>
    <submittedName>
        <fullName evidence="1">Uncharacterized protein</fullName>
    </submittedName>
</protein>
<sequence length="19" mass="2301">MLWSGVCLWTSEFWDRGKV</sequence>